<dbReference type="GO" id="GO:0005886">
    <property type="term" value="C:plasma membrane"/>
    <property type="evidence" value="ECO:0007669"/>
    <property type="project" value="TreeGrafter"/>
</dbReference>
<evidence type="ECO:0000256" key="2">
    <source>
        <dbReference type="ARBA" id="ARBA00023157"/>
    </source>
</evidence>
<dbReference type="AlphaFoldDB" id="G3SNG9"/>
<evidence type="ECO:0000256" key="3">
    <source>
        <dbReference type="ARBA" id="ARBA00023319"/>
    </source>
</evidence>
<organism evidence="7 8">
    <name type="scientific">Loxodonta africana</name>
    <name type="common">African elephant</name>
    <dbReference type="NCBI Taxonomy" id="9785"/>
    <lineage>
        <taxon>Eukaryota</taxon>
        <taxon>Metazoa</taxon>
        <taxon>Chordata</taxon>
        <taxon>Craniata</taxon>
        <taxon>Vertebrata</taxon>
        <taxon>Euteleostomi</taxon>
        <taxon>Mammalia</taxon>
        <taxon>Eutheria</taxon>
        <taxon>Afrotheria</taxon>
        <taxon>Proboscidea</taxon>
        <taxon>Elephantidae</taxon>
        <taxon>Loxodonta</taxon>
    </lineage>
</organism>
<dbReference type="Proteomes" id="UP000007646">
    <property type="component" value="Unassembled WGS sequence"/>
</dbReference>
<name>G3SNG9_LOXAF</name>
<dbReference type="InterPro" id="IPR013783">
    <property type="entry name" value="Ig-like_fold"/>
</dbReference>
<evidence type="ECO:0000256" key="6">
    <source>
        <dbReference type="SAM" id="SignalP"/>
    </source>
</evidence>
<dbReference type="GeneTree" id="ENSGT00940000162693"/>
<keyword evidence="1 6" id="KW-0732">Signal</keyword>
<sequence length="267" mass="29630">MSLTPTTFLGLVLCLGPEIQAHNGSLPRPSISAEPGSMIRWGMPVTFVCQSPHGAEAFRLEKSKSNSYQDVKLSSGTEKEARFLINSVTTDTAGRYNCLYFTGNTYSERSEFLELVVTGEEASRAPTPLRLFPHAWIYNVKLYLYNLIGISVAFLLCLLLLVLFFIHRQCQRKHRIPRSKGKEQNPQERLSPGVDILNSTPDMARVDGLPENDREMDTSAPAAGSPQEVTYAHLDHWALTQGAVRVVSPQSAEPMVESGMYASLAKR</sequence>
<accession>G3SNG9</accession>
<dbReference type="FunFam" id="2.60.40.10:FF:000049">
    <property type="entry name" value="Leukocyte immunoglobulin-like receptor subfamily B member 1"/>
    <property type="match status" value="1"/>
</dbReference>
<keyword evidence="3" id="KW-0393">Immunoglobulin domain</keyword>
<dbReference type="eggNOG" id="ENOG502TBGD">
    <property type="taxonomic scope" value="Eukaryota"/>
</dbReference>
<dbReference type="PANTHER" id="PTHR11738">
    <property type="entry name" value="MHC CLASS I NK CELL RECEPTOR"/>
    <property type="match status" value="1"/>
</dbReference>
<dbReference type="InParanoid" id="G3SNG9"/>
<evidence type="ECO:0000313" key="8">
    <source>
        <dbReference type="Proteomes" id="UP000007646"/>
    </source>
</evidence>
<dbReference type="GO" id="GO:0002764">
    <property type="term" value="P:immune response-regulating signaling pathway"/>
    <property type="evidence" value="ECO:0007669"/>
    <property type="project" value="TreeGrafter"/>
</dbReference>
<reference evidence="7 8" key="1">
    <citation type="submission" date="2009-06" db="EMBL/GenBank/DDBJ databases">
        <title>The Genome Sequence of Loxodonta africana (African elephant).</title>
        <authorList>
            <person name="Di Palma F."/>
            <person name="Heiman D."/>
            <person name="Young S."/>
            <person name="Johnson J."/>
            <person name="Lander E.S."/>
            <person name="Lindblad-Toh K."/>
        </authorList>
    </citation>
    <scope>NUCLEOTIDE SEQUENCE [LARGE SCALE GENOMIC DNA]</scope>
    <source>
        <strain evidence="7 8">Isolate ISIS603380</strain>
    </source>
</reference>
<dbReference type="FunCoup" id="G3SNG9">
    <property type="interactions" value="8"/>
</dbReference>
<dbReference type="InterPro" id="IPR050412">
    <property type="entry name" value="Ig-like_Receptors_ImmuneReg"/>
</dbReference>
<keyword evidence="8" id="KW-1185">Reference proteome</keyword>
<proteinExistence type="predicted"/>
<keyword evidence="5" id="KW-1133">Transmembrane helix</keyword>
<dbReference type="InterPro" id="IPR036179">
    <property type="entry name" value="Ig-like_dom_sf"/>
</dbReference>
<evidence type="ECO:0000256" key="4">
    <source>
        <dbReference type="SAM" id="MobiDB-lite"/>
    </source>
</evidence>
<keyword evidence="5" id="KW-0812">Transmembrane</keyword>
<evidence type="ECO:0000313" key="7">
    <source>
        <dbReference type="Ensembl" id="ENSLAFP00000001161.3"/>
    </source>
</evidence>
<reference evidence="7" key="2">
    <citation type="submission" date="2025-08" db="UniProtKB">
        <authorList>
            <consortium name="Ensembl"/>
        </authorList>
    </citation>
    <scope>IDENTIFICATION</scope>
    <source>
        <strain evidence="7">Isolate ISIS603380</strain>
    </source>
</reference>
<dbReference type="OMA" id="CIYQIES"/>
<feature type="signal peptide" evidence="6">
    <location>
        <begin position="1"/>
        <end position="21"/>
    </location>
</feature>
<dbReference type="PANTHER" id="PTHR11738:SF129">
    <property type="entry name" value="LEUKOCYTE-ASSOCIATED IMMUNOGLOBULIN-LIKE RECEPTOR 1"/>
    <property type="match status" value="1"/>
</dbReference>
<keyword evidence="2" id="KW-1015">Disulfide bond</keyword>
<evidence type="ECO:0000256" key="5">
    <source>
        <dbReference type="SAM" id="Phobius"/>
    </source>
</evidence>
<protein>
    <recommendedName>
        <fullName evidence="9">Ig-like domain-containing protein</fullName>
    </recommendedName>
</protein>
<feature type="chain" id="PRO_5003454294" description="Ig-like domain-containing protein" evidence="6">
    <location>
        <begin position="22"/>
        <end position="267"/>
    </location>
</feature>
<dbReference type="HOGENOM" id="CLU_021100_3_1_1"/>
<dbReference type="Gene3D" id="2.60.40.10">
    <property type="entry name" value="Immunoglobulins"/>
    <property type="match status" value="1"/>
</dbReference>
<dbReference type="STRING" id="9785.ENSLAFP00000001161"/>
<evidence type="ECO:0008006" key="9">
    <source>
        <dbReference type="Google" id="ProtNLM"/>
    </source>
</evidence>
<dbReference type="SUPFAM" id="SSF48726">
    <property type="entry name" value="Immunoglobulin"/>
    <property type="match status" value="1"/>
</dbReference>
<feature type="region of interest" description="Disordered" evidence="4">
    <location>
        <begin position="175"/>
        <end position="196"/>
    </location>
</feature>
<evidence type="ECO:0000256" key="1">
    <source>
        <dbReference type="ARBA" id="ARBA00022729"/>
    </source>
</evidence>
<reference evidence="7" key="3">
    <citation type="submission" date="2025-09" db="UniProtKB">
        <authorList>
            <consortium name="Ensembl"/>
        </authorList>
    </citation>
    <scope>IDENTIFICATION</scope>
    <source>
        <strain evidence="7">Isolate ISIS603380</strain>
    </source>
</reference>
<feature type="transmembrane region" description="Helical" evidence="5">
    <location>
        <begin position="142"/>
        <end position="166"/>
    </location>
</feature>
<dbReference type="Ensembl" id="ENSLAFT00000001379.3">
    <property type="protein sequence ID" value="ENSLAFP00000001161.3"/>
    <property type="gene ID" value="ENSLAFG00000001379.3"/>
</dbReference>
<keyword evidence="5" id="KW-0472">Membrane</keyword>